<dbReference type="EMBL" id="BGPR01000325">
    <property type="protein sequence ID" value="GBM13333.1"/>
    <property type="molecule type" value="Genomic_DNA"/>
</dbReference>
<keyword evidence="2" id="KW-1185">Reference proteome</keyword>
<protein>
    <submittedName>
        <fullName evidence="1">Uncharacterized protein</fullName>
    </submittedName>
</protein>
<accession>A0A4Y2D977</accession>
<proteinExistence type="predicted"/>
<comment type="caution">
    <text evidence="1">The sequence shown here is derived from an EMBL/GenBank/DDBJ whole genome shotgun (WGS) entry which is preliminary data.</text>
</comment>
<sequence length="115" mass="13170">MIKSLYDGKRITFQDCSSIFLCCAPLEPFPSFLFLCSEIYTTEIWHSCQGHGGLVVNSLFWKFCITGSLPDFIQDLSHMWVWFMFKSTVKDKTFSCWFGVESSEGEIPSSSSDYS</sequence>
<dbReference type="AlphaFoldDB" id="A0A4Y2D977"/>
<name>A0A4Y2D977_ARAVE</name>
<gene>
    <name evidence="1" type="ORF">AVEN_226311_1</name>
</gene>
<organism evidence="1 2">
    <name type="scientific">Araneus ventricosus</name>
    <name type="common">Orbweaver spider</name>
    <name type="synonym">Epeira ventricosa</name>
    <dbReference type="NCBI Taxonomy" id="182803"/>
    <lineage>
        <taxon>Eukaryota</taxon>
        <taxon>Metazoa</taxon>
        <taxon>Ecdysozoa</taxon>
        <taxon>Arthropoda</taxon>
        <taxon>Chelicerata</taxon>
        <taxon>Arachnida</taxon>
        <taxon>Araneae</taxon>
        <taxon>Araneomorphae</taxon>
        <taxon>Entelegynae</taxon>
        <taxon>Araneoidea</taxon>
        <taxon>Araneidae</taxon>
        <taxon>Araneus</taxon>
    </lineage>
</organism>
<evidence type="ECO:0000313" key="1">
    <source>
        <dbReference type="EMBL" id="GBM13333.1"/>
    </source>
</evidence>
<reference evidence="1 2" key="1">
    <citation type="journal article" date="2019" name="Sci. Rep.">
        <title>Orb-weaving spider Araneus ventricosus genome elucidates the spidroin gene catalogue.</title>
        <authorList>
            <person name="Kono N."/>
            <person name="Nakamura H."/>
            <person name="Ohtoshi R."/>
            <person name="Moran D.A.P."/>
            <person name="Shinohara A."/>
            <person name="Yoshida Y."/>
            <person name="Fujiwara M."/>
            <person name="Mori M."/>
            <person name="Tomita M."/>
            <person name="Arakawa K."/>
        </authorList>
    </citation>
    <scope>NUCLEOTIDE SEQUENCE [LARGE SCALE GENOMIC DNA]</scope>
</reference>
<dbReference type="Proteomes" id="UP000499080">
    <property type="component" value="Unassembled WGS sequence"/>
</dbReference>
<evidence type="ECO:0000313" key="2">
    <source>
        <dbReference type="Proteomes" id="UP000499080"/>
    </source>
</evidence>